<keyword evidence="2" id="KW-1185">Reference proteome</keyword>
<evidence type="ECO:0000313" key="2">
    <source>
        <dbReference type="Proteomes" id="UP001054837"/>
    </source>
</evidence>
<evidence type="ECO:0000313" key="1">
    <source>
        <dbReference type="EMBL" id="GIY71418.1"/>
    </source>
</evidence>
<gene>
    <name evidence="1" type="ORF">CDAR_558662</name>
</gene>
<accession>A0AAV4VPJ6</accession>
<proteinExistence type="predicted"/>
<dbReference type="Proteomes" id="UP001054837">
    <property type="component" value="Unassembled WGS sequence"/>
</dbReference>
<organism evidence="1 2">
    <name type="scientific">Caerostris darwini</name>
    <dbReference type="NCBI Taxonomy" id="1538125"/>
    <lineage>
        <taxon>Eukaryota</taxon>
        <taxon>Metazoa</taxon>
        <taxon>Ecdysozoa</taxon>
        <taxon>Arthropoda</taxon>
        <taxon>Chelicerata</taxon>
        <taxon>Arachnida</taxon>
        <taxon>Araneae</taxon>
        <taxon>Araneomorphae</taxon>
        <taxon>Entelegynae</taxon>
        <taxon>Araneoidea</taxon>
        <taxon>Araneidae</taxon>
        <taxon>Caerostris</taxon>
    </lineage>
</organism>
<name>A0AAV4VPJ6_9ARAC</name>
<comment type="caution">
    <text evidence="1">The sequence shown here is derived from an EMBL/GenBank/DDBJ whole genome shotgun (WGS) entry which is preliminary data.</text>
</comment>
<dbReference type="EMBL" id="BPLQ01013335">
    <property type="protein sequence ID" value="GIY71418.1"/>
    <property type="molecule type" value="Genomic_DNA"/>
</dbReference>
<protein>
    <submittedName>
        <fullName evidence="1">Uncharacterized protein</fullName>
    </submittedName>
</protein>
<reference evidence="1 2" key="1">
    <citation type="submission" date="2021-06" db="EMBL/GenBank/DDBJ databases">
        <title>Caerostris darwini draft genome.</title>
        <authorList>
            <person name="Kono N."/>
            <person name="Arakawa K."/>
        </authorList>
    </citation>
    <scope>NUCLEOTIDE SEQUENCE [LARGE SCALE GENOMIC DNA]</scope>
</reference>
<sequence length="91" mass="10576">MRKRYAPESGLLGYETIASAVAWQQEPCGRATEKSITKNTVNPRYDYAPKDGQQVNRKFQFDFKIDALRTVHNDRTNKFIQAESEECYQLL</sequence>
<dbReference type="AlphaFoldDB" id="A0AAV4VPJ6"/>